<dbReference type="PROSITE" id="PS50983">
    <property type="entry name" value="FE_B12_PBP"/>
    <property type="match status" value="1"/>
</dbReference>
<dbReference type="InterPro" id="IPR054828">
    <property type="entry name" value="Vit_B12_bind_prot"/>
</dbReference>
<dbReference type="CDD" id="cd01143">
    <property type="entry name" value="YvrC"/>
    <property type="match status" value="1"/>
</dbReference>
<comment type="caution">
    <text evidence="6">The sequence shown here is derived from an EMBL/GenBank/DDBJ whole genome shotgun (WGS) entry which is preliminary data.</text>
</comment>
<dbReference type="InterPro" id="IPR002491">
    <property type="entry name" value="ABC_transptr_periplasmic_BD"/>
</dbReference>
<dbReference type="SUPFAM" id="SSF53807">
    <property type="entry name" value="Helical backbone' metal receptor"/>
    <property type="match status" value="1"/>
</dbReference>
<evidence type="ECO:0000313" key="7">
    <source>
        <dbReference type="Proteomes" id="UP000809829"/>
    </source>
</evidence>
<keyword evidence="3" id="KW-0175">Coiled coil</keyword>
<reference evidence="6 7" key="1">
    <citation type="submission" date="2021-01" db="EMBL/GenBank/DDBJ databases">
        <title>Genomic Encyclopedia of Type Strains, Phase IV (KMG-IV): sequencing the most valuable type-strain genomes for metagenomic binning, comparative biology and taxonomic classification.</title>
        <authorList>
            <person name="Goeker M."/>
        </authorList>
    </citation>
    <scope>NUCLEOTIDE SEQUENCE [LARGE SCALE GENOMIC DNA]</scope>
    <source>
        <strain evidence="6 7">DSM 104297</strain>
    </source>
</reference>
<dbReference type="PANTHER" id="PTHR30535:SF34">
    <property type="entry name" value="MOLYBDATE-BINDING PROTEIN MOLA"/>
    <property type="match status" value="1"/>
</dbReference>
<feature type="coiled-coil region" evidence="3">
    <location>
        <begin position="165"/>
        <end position="192"/>
    </location>
</feature>
<protein>
    <submittedName>
        <fullName evidence="6">Iron complex transport system substrate-binding protein</fullName>
    </submittedName>
</protein>
<evidence type="ECO:0000256" key="2">
    <source>
        <dbReference type="ARBA" id="ARBA00022729"/>
    </source>
</evidence>
<evidence type="ECO:0000256" key="4">
    <source>
        <dbReference type="SAM" id="SignalP"/>
    </source>
</evidence>
<gene>
    <name evidence="6" type="ORF">JOC83_000813</name>
</gene>
<dbReference type="PROSITE" id="PS51257">
    <property type="entry name" value="PROKAR_LIPOPROTEIN"/>
    <property type="match status" value="1"/>
</dbReference>
<dbReference type="PANTHER" id="PTHR30535">
    <property type="entry name" value="VITAMIN B12-BINDING PROTEIN"/>
    <property type="match status" value="1"/>
</dbReference>
<keyword evidence="7" id="KW-1185">Reference proteome</keyword>
<dbReference type="RefSeq" id="WP_205184132.1">
    <property type="nucleotide sequence ID" value="NZ_JAFBFC010000001.1"/>
</dbReference>
<evidence type="ECO:0000259" key="5">
    <source>
        <dbReference type="PROSITE" id="PS50983"/>
    </source>
</evidence>
<keyword evidence="2 4" id="KW-0732">Signal</keyword>
<accession>A0ABS2QRB0</accession>
<organism evidence="6 7">
    <name type="scientific">Priestia iocasae</name>
    <dbReference type="NCBI Taxonomy" id="2291674"/>
    <lineage>
        <taxon>Bacteria</taxon>
        <taxon>Bacillati</taxon>
        <taxon>Bacillota</taxon>
        <taxon>Bacilli</taxon>
        <taxon>Bacillales</taxon>
        <taxon>Bacillaceae</taxon>
        <taxon>Priestia</taxon>
    </lineage>
</organism>
<proteinExistence type="inferred from homology"/>
<evidence type="ECO:0000256" key="1">
    <source>
        <dbReference type="ARBA" id="ARBA00008814"/>
    </source>
</evidence>
<evidence type="ECO:0000256" key="3">
    <source>
        <dbReference type="SAM" id="Coils"/>
    </source>
</evidence>
<feature type="chain" id="PRO_5046110055" evidence="4">
    <location>
        <begin position="22"/>
        <end position="322"/>
    </location>
</feature>
<dbReference type="NCBIfam" id="NF038402">
    <property type="entry name" value="TroA_like"/>
    <property type="match status" value="1"/>
</dbReference>
<dbReference type="Proteomes" id="UP000809829">
    <property type="component" value="Unassembled WGS sequence"/>
</dbReference>
<feature type="signal peptide" evidence="4">
    <location>
        <begin position="1"/>
        <end position="21"/>
    </location>
</feature>
<feature type="domain" description="Fe/B12 periplasmic-binding" evidence="5">
    <location>
        <begin position="64"/>
        <end position="320"/>
    </location>
</feature>
<dbReference type="Pfam" id="PF01497">
    <property type="entry name" value="Peripla_BP_2"/>
    <property type="match status" value="1"/>
</dbReference>
<evidence type="ECO:0000313" key="6">
    <source>
        <dbReference type="EMBL" id="MBM7701987.1"/>
    </source>
</evidence>
<name>A0ABS2QRB0_9BACI</name>
<comment type="similarity">
    <text evidence="1">Belongs to the bacterial solute-binding protein 8 family.</text>
</comment>
<sequence length="322" mass="35475">MKKWLLSLIAALLLFSLAACGNQDQTNESNKKEEGQEELVQDGFPLTLKDARDKEVTLEKEPKQIISLMPSNTEILFELGLNEEIAGVTNFDNYPEEATKKEKVGDMNVNTEKVISLNPDLVLAHASSMGASPEAFQQIENAGIPLFVVKDATNFESVYETISNIGTLTGQIEEADQLIKAMKDEVEAISVKGQAIAKEDQKSVWVEVSPAPDIYTTGKGTFMDEMLSLIGAKNVADSEDGWVQISEEKAVQFNPDVIITTYGYYTENATEQVMNRPAWKDVTAVKEKAVVDVNSDTVTRSGPRLVEGLQELAKAVYPEVYK</sequence>
<dbReference type="EMBL" id="JAFBFC010000001">
    <property type="protein sequence ID" value="MBM7701987.1"/>
    <property type="molecule type" value="Genomic_DNA"/>
</dbReference>
<dbReference type="Gene3D" id="3.40.50.1980">
    <property type="entry name" value="Nitrogenase molybdenum iron protein domain"/>
    <property type="match status" value="2"/>
</dbReference>
<dbReference type="InterPro" id="IPR050902">
    <property type="entry name" value="ABC_Transporter_SBP"/>
</dbReference>